<evidence type="ECO:0000313" key="3">
    <source>
        <dbReference type="Proteomes" id="UP001354931"/>
    </source>
</evidence>
<dbReference type="InterPro" id="IPR036162">
    <property type="entry name" value="Resolvase-like_N_sf"/>
</dbReference>
<evidence type="ECO:0000259" key="1">
    <source>
        <dbReference type="SMART" id="SM00857"/>
    </source>
</evidence>
<proteinExistence type="predicted"/>
<dbReference type="InterPro" id="IPR006119">
    <property type="entry name" value="Resolv_N"/>
</dbReference>
<dbReference type="Pfam" id="PF00239">
    <property type="entry name" value="Resolvase"/>
    <property type="match status" value="1"/>
</dbReference>
<name>A0ABU6FJQ5_9ACTN</name>
<dbReference type="PANTHER" id="PTHR30461:SF23">
    <property type="entry name" value="DNA RECOMBINASE-RELATED"/>
    <property type="match status" value="1"/>
</dbReference>
<dbReference type="InterPro" id="IPR038109">
    <property type="entry name" value="DNA_bind_recomb_sf"/>
</dbReference>
<keyword evidence="3" id="KW-1185">Reference proteome</keyword>
<comment type="caution">
    <text evidence="2">The sequence shown here is derived from an EMBL/GenBank/DDBJ whole genome shotgun (WGS) entry which is preliminary data.</text>
</comment>
<reference evidence="2 3" key="1">
    <citation type="submission" date="2022-10" db="EMBL/GenBank/DDBJ databases">
        <authorList>
            <person name="Xie J."/>
            <person name="Shen N."/>
        </authorList>
    </citation>
    <scope>NUCLEOTIDE SEQUENCE [LARGE SCALE GENOMIC DNA]</scope>
    <source>
        <strain evidence="2 3">YIM65594</strain>
    </source>
</reference>
<evidence type="ECO:0000313" key="2">
    <source>
        <dbReference type="EMBL" id="MEB8344272.1"/>
    </source>
</evidence>
<accession>A0ABU6FJQ5</accession>
<dbReference type="Gene3D" id="3.40.50.1390">
    <property type="entry name" value="Resolvase, N-terminal catalytic domain"/>
    <property type="match status" value="1"/>
</dbReference>
<dbReference type="SUPFAM" id="SSF53041">
    <property type="entry name" value="Resolvase-like"/>
    <property type="match status" value="1"/>
</dbReference>
<dbReference type="RefSeq" id="WP_326024120.1">
    <property type="nucleotide sequence ID" value="NZ_JAOZYC010000211.1"/>
</dbReference>
<feature type="domain" description="Resolvase/invertase-type recombinase catalytic" evidence="1">
    <location>
        <begin position="6"/>
        <end position="161"/>
    </location>
</feature>
<gene>
    <name evidence="2" type="ORF">OKJ99_43040</name>
</gene>
<dbReference type="Proteomes" id="UP001354931">
    <property type="component" value="Unassembled WGS sequence"/>
</dbReference>
<dbReference type="SMART" id="SM00857">
    <property type="entry name" value="Resolvase"/>
    <property type="match status" value="1"/>
</dbReference>
<sequence>MKTVSLGVYVRQSDEEPGPDGVRPGEAVARQEAACRRLAAALGAVVVRVYADNALSASLPGVYRPGFEELVSDLAAGVLGGFVFAHADRVARRASDAARVCALYEEQPHLVGRSVEGGVDLSQSRGRALFLEQTLDGGKEAAATARRQQAANLHRALAGQPHIGATAWGWDRDGHLQDPAASLLRRGIEAAAGGACVREIRADWLDHGVTGRTGKPVSRKTVLLRLINPRNVGYRIYASAEVRRNASQLWTPDLVLHGDNGRPVMGDWQHVAAPTTYWAAVRSLKEQLDAAHERGHSGPPPGLYTRLLSGRVRCTECEASMVVSSRTVRAGASAGTRRPFYRCPAINGGCGRLTRTAVSLESYVAAELLTRLRQVAATAVVPAPLTADAQSAYRHNALVRRRTELLRSAQHAVEHWPLLKLPERRAQLATHVAEVRLRPAPRGRWFDPDTVDIVWAEHPSEAAQAIGRRGRSR</sequence>
<protein>
    <submittedName>
        <fullName evidence="2">Recombinase family protein</fullName>
    </submittedName>
</protein>
<dbReference type="EMBL" id="JAOZYC010000211">
    <property type="protein sequence ID" value="MEB8344272.1"/>
    <property type="molecule type" value="Genomic_DNA"/>
</dbReference>
<dbReference type="PANTHER" id="PTHR30461">
    <property type="entry name" value="DNA-INVERTASE FROM LAMBDOID PROPHAGE"/>
    <property type="match status" value="1"/>
</dbReference>
<organism evidence="2 3">
    <name type="scientific">Streptomyces endophyticus</name>
    <dbReference type="NCBI Taxonomy" id="714166"/>
    <lineage>
        <taxon>Bacteria</taxon>
        <taxon>Bacillati</taxon>
        <taxon>Actinomycetota</taxon>
        <taxon>Actinomycetes</taxon>
        <taxon>Kitasatosporales</taxon>
        <taxon>Streptomycetaceae</taxon>
        <taxon>Streptomyces</taxon>
    </lineage>
</organism>
<dbReference type="InterPro" id="IPR050639">
    <property type="entry name" value="SSR_resolvase"/>
</dbReference>
<dbReference type="Pfam" id="PF13408">
    <property type="entry name" value="Zn_ribbon_recom"/>
    <property type="match status" value="1"/>
</dbReference>
<dbReference type="InterPro" id="IPR025827">
    <property type="entry name" value="Zn_ribbon_recom_dom"/>
</dbReference>
<dbReference type="Gene3D" id="3.90.1750.20">
    <property type="entry name" value="Putative Large Serine Recombinase, Chain B, Domain 2"/>
    <property type="match status" value="1"/>
</dbReference>